<dbReference type="EMBL" id="CP005074">
    <property type="protein sequence ID" value="AGR41463.1"/>
    <property type="molecule type" value="Genomic_DNA"/>
</dbReference>
<proteinExistence type="predicted"/>
<reference evidence="1 2" key="1">
    <citation type="journal article" date="2013" name="Genome Biol. Evol.">
        <title>Comparison of metabolic capacities and inference of gene content evolution in mosquito-associated Spiroplasma diminutum and S. taiwanense.</title>
        <authorList>
            <person name="Lo W.S."/>
            <person name="Ku C."/>
            <person name="Chen L.L."/>
            <person name="Chang T.H."/>
            <person name="Kuo C.H."/>
        </authorList>
    </citation>
    <scope>NUCLEOTIDE SEQUENCE [LARGE SCALE GENOMIC DNA]</scope>
    <source>
        <strain evidence="1">CT-1</strain>
    </source>
</reference>
<dbReference type="STRING" id="1276220.STAIW_v1c08770"/>
<sequence length="38" mass="4361">MISIRLFALEGKIYESQAAGDLFHLLKLTNKNCSQLFF</sequence>
<protein>
    <submittedName>
        <fullName evidence="1">Uncharacterized protein</fullName>
    </submittedName>
</protein>
<dbReference type="KEGG" id="stai:STAIW_v1c08770"/>
<keyword evidence="2" id="KW-1185">Reference proteome</keyword>
<name>S5MCL7_9MOLU</name>
<dbReference type="AlphaFoldDB" id="S5MCL7"/>
<dbReference type="PATRIC" id="fig|1276220.3.peg.894"/>
<gene>
    <name evidence="1" type="ORF">STAIW_v1c08770</name>
</gene>
<accession>S5MCL7</accession>
<dbReference type="HOGENOM" id="CLU_3333177_0_0_14"/>
<dbReference type="Proteomes" id="UP000014984">
    <property type="component" value="Chromosome"/>
</dbReference>
<evidence type="ECO:0000313" key="2">
    <source>
        <dbReference type="Proteomes" id="UP000014984"/>
    </source>
</evidence>
<evidence type="ECO:0000313" key="1">
    <source>
        <dbReference type="EMBL" id="AGR41463.1"/>
    </source>
</evidence>
<organism evidence="1 2">
    <name type="scientific">Spiroplasma taiwanense CT-1</name>
    <dbReference type="NCBI Taxonomy" id="1276220"/>
    <lineage>
        <taxon>Bacteria</taxon>
        <taxon>Bacillati</taxon>
        <taxon>Mycoplasmatota</taxon>
        <taxon>Mollicutes</taxon>
        <taxon>Entomoplasmatales</taxon>
        <taxon>Spiroplasmataceae</taxon>
        <taxon>Spiroplasma</taxon>
    </lineage>
</organism>